<dbReference type="EMBL" id="VUJU01005079">
    <property type="protein sequence ID" value="KAF0752365.1"/>
    <property type="molecule type" value="Genomic_DNA"/>
</dbReference>
<comment type="caution">
    <text evidence="1">The sequence shown here is derived from an EMBL/GenBank/DDBJ whole genome shotgun (WGS) entry which is preliminary data.</text>
</comment>
<dbReference type="SUPFAM" id="SSF48371">
    <property type="entry name" value="ARM repeat"/>
    <property type="match status" value="1"/>
</dbReference>
<sequence>MAIADRESKYYGELASSYIERVNELINQLSSVGCSALLIYYIIKYQRKMMDDSTEENFLDDFHDTDLMKQLNDVKQIINDSNYEGSKEPAIHTLLQNCIEILNTEKYSMECIDEGSCTSSSIVTDLLSYEKDIIALFKHCSESNLIYGNLIMNVKQLLTELFKKASEIQILFFSIIEKVKFDLTLKKDLSLLLRVLQYIWYGAKAVYNASNKIMASHWKAYITMSKKYAVELKDYIINDEPIDFLCSEIKKTILSFEFNDEASLKLSTYMMSVLVKLCSYGRISKSHNVVLEFILFLNSYWLSDTQDAVSVKDRLSQFVDQLVLLSDDTFVETFQSSSQEIINSNSSSQKMSAMYIAMLLIKRLTTTPCDQQAQQIICVVFDLIKSIDSVMCCYNVDIYEDLLINVASVILISDYNLFENVENILIENILNTEYWPALFSSDLWIIIMRYLSPDLCILQFSKLAKLYEALVVFPCFTQCPQHIYIEMLLKRHFSLVTNKKQLVNCCPQLKLQRLKSSIGILHVSTLSKYNQLSEMIKIISILPEQTNYEHLNEEIIHLWNSIKDEYPPEYLSALVEVSIGSEKLLKTIIPKTTKILSSCTYDDSTEMKRCRLRLIRSILLHMPRFQEKLIMDIFLQYLFDYHPLVQQWTIETIVYFSSVTEGQSNLISMLFKQSEVRTIIKDYLEMKINHTYTHDDFIQYFEQLSLCGKFQHMCTFNGKLDKVLDTLKTDIDCLNDIVCKTQITADELERLKEYSSLLNNICEAMKFNIEDL</sequence>
<accession>A0A6G0YB83</accession>
<dbReference type="Pfam" id="PF14868">
    <property type="entry name" value="DUF4487"/>
    <property type="match status" value="1"/>
</dbReference>
<gene>
    <name evidence="1" type="ORF">FWK35_00026790</name>
</gene>
<organism evidence="1 2">
    <name type="scientific">Aphis craccivora</name>
    <name type="common">Cowpea aphid</name>
    <dbReference type="NCBI Taxonomy" id="307492"/>
    <lineage>
        <taxon>Eukaryota</taxon>
        <taxon>Metazoa</taxon>
        <taxon>Ecdysozoa</taxon>
        <taxon>Arthropoda</taxon>
        <taxon>Hexapoda</taxon>
        <taxon>Insecta</taxon>
        <taxon>Pterygota</taxon>
        <taxon>Neoptera</taxon>
        <taxon>Paraneoptera</taxon>
        <taxon>Hemiptera</taxon>
        <taxon>Sternorrhyncha</taxon>
        <taxon>Aphidomorpha</taxon>
        <taxon>Aphidoidea</taxon>
        <taxon>Aphididae</taxon>
        <taxon>Aphidini</taxon>
        <taxon>Aphis</taxon>
        <taxon>Aphis</taxon>
    </lineage>
</organism>
<dbReference type="PANTHER" id="PTHR16071:SF2">
    <property type="entry name" value="FIGNL1-INTERACTING REGULATOR OF RECOMBINATION AND MITOSIS"/>
    <property type="match status" value="1"/>
</dbReference>
<dbReference type="InterPro" id="IPR016024">
    <property type="entry name" value="ARM-type_fold"/>
</dbReference>
<protein>
    <submittedName>
        <fullName evidence="1">Histone deacetylase</fullName>
    </submittedName>
</protein>
<proteinExistence type="predicted"/>
<dbReference type="PANTHER" id="PTHR16071">
    <property type="entry name" value="CHROMOSOME 1 OPEN READING FRAME 112"/>
    <property type="match status" value="1"/>
</dbReference>
<dbReference type="OrthoDB" id="6088000at2759"/>
<dbReference type="Proteomes" id="UP000478052">
    <property type="component" value="Unassembled WGS sequence"/>
</dbReference>
<keyword evidence="2" id="KW-1185">Reference proteome</keyword>
<name>A0A6G0YB83_APHCR</name>
<dbReference type="InterPro" id="IPR027902">
    <property type="entry name" value="DUF4487"/>
</dbReference>
<evidence type="ECO:0000313" key="2">
    <source>
        <dbReference type="Proteomes" id="UP000478052"/>
    </source>
</evidence>
<evidence type="ECO:0000313" key="1">
    <source>
        <dbReference type="EMBL" id="KAF0752365.1"/>
    </source>
</evidence>
<reference evidence="1 2" key="1">
    <citation type="submission" date="2019-08" db="EMBL/GenBank/DDBJ databases">
        <title>Whole genome of Aphis craccivora.</title>
        <authorList>
            <person name="Voronova N.V."/>
            <person name="Shulinski R.S."/>
            <person name="Bandarenka Y.V."/>
            <person name="Zhorov D.G."/>
            <person name="Warner D."/>
        </authorList>
    </citation>
    <scope>NUCLEOTIDE SEQUENCE [LARGE SCALE GENOMIC DNA]</scope>
    <source>
        <strain evidence="1">180601</strain>
        <tissue evidence="1">Whole Body</tissue>
    </source>
</reference>
<dbReference type="AlphaFoldDB" id="A0A6G0YB83"/>